<accession>A0A975Y2V5</accession>
<sequence>MKTLTIITLIGATGLASLGVVMAQTNPEQTKYEDYALQRLNKFLTTDVCKGTQGLIENLLNLKCDKLVASANPQMRLVIADTTERENYLLFSVYRTEIKVSSWLPGYKLETVGAFNQFYTYNAGEQ</sequence>
<evidence type="ECO:0000256" key="1">
    <source>
        <dbReference type="SAM" id="SignalP"/>
    </source>
</evidence>
<evidence type="ECO:0000313" key="2">
    <source>
        <dbReference type="EMBL" id="QXE21480.1"/>
    </source>
</evidence>
<organism evidence="2 3">
    <name type="scientific">Richelia sinica FACHB-800</name>
    <dbReference type="NCBI Taxonomy" id="1357546"/>
    <lineage>
        <taxon>Bacteria</taxon>
        <taxon>Bacillati</taxon>
        <taxon>Cyanobacteriota</taxon>
        <taxon>Cyanophyceae</taxon>
        <taxon>Nostocales</taxon>
        <taxon>Nostocaceae</taxon>
        <taxon>Richelia</taxon>
    </lineage>
</organism>
<dbReference type="AlphaFoldDB" id="A0A975Y2V5"/>
<feature type="chain" id="PRO_5037378539" description="DUF4359 domain-containing protein" evidence="1">
    <location>
        <begin position="24"/>
        <end position="126"/>
    </location>
</feature>
<reference evidence="2" key="1">
    <citation type="submission" date="2017-04" db="EMBL/GenBank/DDBJ databases">
        <title>Genome deletions in a multicellular cyanobacterial endosymbiont for morphological adaptation in marine diatoms.</title>
        <authorList>
            <person name="Wang Y."/>
            <person name="Gao H."/>
            <person name="Li R."/>
            <person name="Xu X."/>
        </authorList>
    </citation>
    <scope>NUCLEOTIDE SEQUENCE</scope>
    <source>
        <strain evidence="2">FACHB 800</strain>
    </source>
</reference>
<gene>
    <name evidence="2" type="ORF">B6N60_00156</name>
</gene>
<keyword evidence="3" id="KW-1185">Reference proteome</keyword>
<dbReference type="RefSeq" id="WP_190607322.1">
    <property type="nucleotide sequence ID" value="NZ_CP021056.1"/>
</dbReference>
<name>A0A975Y2V5_9NOST</name>
<dbReference type="Proteomes" id="UP000683511">
    <property type="component" value="Chromosome"/>
</dbReference>
<protein>
    <recommendedName>
        <fullName evidence="4">DUF4359 domain-containing protein</fullName>
    </recommendedName>
</protein>
<keyword evidence="1" id="KW-0732">Signal</keyword>
<feature type="signal peptide" evidence="1">
    <location>
        <begin position="1"/>
        <end position="23"/>
    </location>
</feature>
<dbReference type="KEGG" id="rsin:B6N60_00156"/>
<evidence type="ECO:0008006" key="4">
    <source>
        <dbReference type="Google" id="ProtNLM"/>
    </source>
</evidence>
<dbReference type="Pfam" id="PF14271">
    <property type="entry name" value="DUF4359"/>
    <property type="match status" value="1"/>
</dbReference>
<evidence type="ECO:0000313" key="3">
    <source>
        <dbReference type="Proteomes" id="UP000683511"/>
    </source>
</evidence>
<dbReference type="EMBL" id="CP021056">
    <property type="protein sequence ID" value="QXE21480.1"/>
    <property type="molecule type" value="Genomic_DNA"/>
</dbReference>
<proteinExistence type="predicted"/>
<dbReference type="InterPro" id="IPR025578">
    <property type="entry name" value="DUF4359"/>
</dbReference>